<dbReference type="InterPro" id="IPR037143">
    <property type="entry name" value="4-PPantetheinyl_Trfase_dom_sf"/>
</dbReference>
<evidence type="ECO:0000313" key="3">
    <source>
        <dbReference type="EMBL" id="GLR16734.1"/>
    </source>
</evidence>
<gene>
    <name evidence="3" type="primary">sfp</name>
    <name evidence="3" type="ORF">GCM10007940_13490</name>
</gene>
<evidence type="ECO:0000259" key="2">
    <source>
        <dbReference type="Pfam" id="PF01648"/>
    </source>
</evidence>
<evidence type="ECO:0000313" key="4">
    <source>
        <dbReference type="Proteomes" id="UP001156666"/>
    </source>
</evidence>
<dbReference type="EMBL" id="BSOH01000007">
    <property type="protein sequence ID" value="GLR16734.1"/>
    <property type="molecule type" value="Genomic_DNA"/>
</dbReference>
<organism evidence="3 4">
    <name type="scientific">Portibacter lacus</name>
    <dbReference type="NCBI Taxonomy" id="1099794"/>
    <lineage>
        <taxon>Bacteria</taxon>
        <taxon>Pseudomonadati</taxon>
        <taxon>Bacteroidota</taxon>
        <taxon>Saprospiria</taxon>
        <taxon>Saprospirales</taxon>
        <taxon>Haliscomenobacteraceae</taxon>
        <taxon>Portibacter</taxon>
    </lineage>
</organism>
<name>A0AA37SPB5_9BACT</name>
<dbReference type="GO" id="GO:0000287">
    <property type="term" value="F:magnesium ion binding"/>
    <property type="evidence" value="ECO:0007669"/>
    <property type="project" value="InterPro"/>
</dbReference>
<feature type="domain" description="4'-phosphopantetheinyl transferase" evidence="2">
    <location>
        <begin position="105"/>
        <end position="192"/>
    </location>
</feature>
<accession>A0AA37SPB5</accession>
<keyword evidence="4" id="KW-1185">Reference proteome</keyword>
<dbReference type="InterPro" id="IPR008278">
    <property type="entry name" value="4-PPantetheinyl_Trfase_dom"/>
</dbReference>
<protein>
    <submittedName>
        <fullName evidence="3">4'-phosphopantetheinyl transferase</fullName>
    </submittedName>
</protein>
<reference evidence="3" key="2">
    <citation type="submission" date="2023-01" db="EMBL/GenBank/DDBJ databases">
        <title>Draft genome sequence of Portibacter lacus strain NBRC 108769.</title>
        <authorList>
            <person name="Sun Q."/>
            <person name="Mori K."/>
        </authorList>
    </citation>
    <scope>NUCLEOTIDE SEQUENCE</scope>
    <source>
        <strain evidence="3">NBRC 108769</strain>
    </source>
</reference>
<proteinExistence type="predicted"/>
<comment type="caution">
    <text evidence="3">The sequence shown here is derived from an EMBL/GenBank/DDBJ whole genome shotgun (WGS) entry which is preliminary data.</text>
</comment>
<dbReference type="Pfam" id="PF01648">
    <property type="entry name" value="ACPS"/>
    <property type="match status" value="1"/>
</dbReference>
<dbReference type="RefSeq" id="WP_235291200.1">
    <property type="nucleotide sequence ID" value="NZ_BSOH01000007.1"/>
</dbReference>
<sequence>MSLYLSKTVFESAKLGVWEIAEEEQYFSDALALTDEEHLFVDSMKGRRKIEWLSSRHLIHLMSARTERAEILKDEHGKPYIHDSEHHISFSHSHGMSAAIASLKPVGIDIQYIVPKITRIAPKFMNEVEVSNIDKMDKSLHLDVMHIIWGAKESLFKAYGKKSVDFKKHMTLHITEWNGEAGSFSGQFDKADYCKNFRLEAMKILNHILVYAEETNEVIE</sequence>
<evidence type="ECO:0000256" key="1">
    <source>
        <dbReference type="ARBA" id="ARBA00022679"/>
    </source>
</evidence>
<reference evidence="3" key="1">
    <citation type="journal article" date="2014" name="Int. J. Syst. Evol. Microbiol.">
        <title>Complete genome sequence of Corynebacterium casei LMG S-19264T (=DSM 44701T), isolated from a smear-ripened cheese.</title>
        <authorList>
            <consortium name="US DOE Joint Genome Institute (JGI-PGF)"/>
            <person name="Walter F."/>
            <person name="Albersmeier A."/>
            <person name="Kalinowski J."/>
            <person name="Ruckert C."/>
        </authorList>
    </citation>
    <scope>NUCLEOTIDE SEQUENCE</scope>
    <source>
        <strain evidence="3">NBRC 108769</strain>
    </source>
</reference>
<dbReference type="GO" id="GO:0008897">
    <property type="term" value="F:holo-[acyl-carrier-protein] synthase activity"/>
    <property type="evidence" value="ECO:0007669"/>
    <property type="project" value="InterPro"/>
</dbReference>
<dbReference type="SUPFAM" id="SSF56214">
    <property type="entry name" value="4'-phosphopantetheinyl transferase"/>
    <property type="match status" value="2"/>
</dbReference>
<dbReference type="AlphaFoldDB" id="A0AA37SPB5"/>
<dbReference type="Gene3D" id="3.90.470.20">
    <property type="entry name" value="4'-phosphopantetheinyl transferase domain"/>
    <property type="match status" value="1"/>
</dbReference>
<dbReference type="Proteomes" id="UP001156666">
    <property type="component" value="Unassembled WGS sequence"/>
</dbReference>
<keyword evidence="1 3" id="KW-0808">Transferase</keyword>